<organism evidence="1 2">
    <name type="scientific">Kingdonia uniflora</name>
    <dbReference type="NCBI Taxonomy" id="39325"/>
    <lineage>
        <taxon>Eukaryota</taxon>
        <taxon>Viridiplantae</taxon>
        <taxon>Streptophyta</taxon>
        <taxon>Embryophyta</taxon>
        <taxon>Tracheophyta</taxon>
        <taxon>Spermatophyta</taxon>
        <taxon>Magnoliopsida</taxon>
        <taxon>Ranunculales</taxon>
        <taxon>Circaeasteraceae</taxon>
        <taxon>Kingdonia</taxon>
    </lineage>
</organism>
<gene>
    <name evidence="1" type="ORF">GIB67_018469</name>
</gene>
<comment type="caution">
    <text evidence="1">The sequence shown here is derived from an EMBL/GenBank/DDBJ whole genome shotgun (WGS) entry which is preliminary data.</text>
</comment>
<sequence>MRGICVGRNSPVESIFKMGRLSVDAVSNSSRTNESDSGGQGGLEQFSGFPGQLVSYPPGSNSFREICNTKGAIGGKRGVKSTMERKESLLDKVTEKETELKIVLGELGLSRKKRVESCSSCHRDLARYRRAGVRAEEAIGQLQVKAKANLDEMAEVRDSLSRYLMLKGYSQEEVNAIKADTYVEEEEEEEVLEVVDGQDGVYHQTVLDNQGDDVELPEGGSEKVEGKDFRIKKGLEDLSKATECTEILQCQVDSLAMMAERDQFIARTKKAEAREHSGGSRTEVKAPLVRGDVVSLSGRIRELESDVSQIQGHIWKGNVNLSECQHKLDAALIREKVLEGEVKAKELLVKKKEELLKDLPAREELDAKLGRLRTQIVDSDAMNLAELVKYIAKLEVDVIYHDRADAKIT</sequence>
<evidence type="ECO:0000313" key="2">
    <source>
        <dbReference type="Proteomes" id="UP000541444"/>
    </source>
</evidence>
<dbReference type="AlphaFoldDB" id="A0A7J7LJQ2"/>
<reference evidence="1 2" key="1">
    <citation type="journal article" date="2020" name="IScience">
        <title>Genome Sequencing of the Endangered Kingdonia uniflora (Circaeasteraceae, Ranunculales) Reveals Potential Mechanisms of Evolutionary Specialization.</title>
        <authorList>
            <person name="Sun Y."/>
            <person name="Deng T."/>
            <person name="Zhang A."/>
            <person name="Moore M.J."/>
            <person name="Landis J.B."/>
            <person name="Lin N."/>
            <person name="Zhang H."/>
            <person name="Zhang X."/>
            <person name="Huang J."/>
            <person name="Zhang X."/>
            <person name="Sun H."/>
            <person name="Wang H."/>
        </authorList>
    </citation>
    <scope>NUCLEOTIDE SEQUENCE [LARGE SCALE GENOMIC DNA]</scope>
    <source>
        <strain evidence="1">TB1705</strain>
        <tissue evidence="1">Leaf</tissue>
    </source>
</reference>
<proteinExistence type="predicted"/>
<name>A0A7J7LJQ2_9MAGN</name>
<dbReference type="Proteomes" id="UP000541444">
    <property type="component" value="Unassembled WGS sequence"/>
</dbReference>
<accession>A0A7J7LJQ2</accession>
<dbReference type="EMBL" id="JACGCM010002247">
    <property type="protein sequence ID" value="KAF6142758.1"/>
    <property type="molecule type" value="Genomic_DNA"/>
</dbReference>
<keyword evidence="2" id="KW-1185">Reference proteome</keyword>
<protein>
    <submittedName>
        <fullName evidence="1">Uncharacterized protein</fullName>
    </submittedName>
</protein>
<evidence type="ECO:0000313" key="1">
    <source>
        <dbReference type="EMBL" id="KAF6142758.1"/>
    </source>
</evidence>